<gene>
    <name evidence="3" type="ORF">G3580_07110</name>
</gene>
<organism evidence="3 4">
    <name type="scientific">Nitrogeniibacter mangrovi</name>
    <dbReference type="NCBI Taxonomy" id="2016596"/>
    <lineage>
        <taxon>Bacteria</taxon>
        <taxon>Pseudomonadati</taxon>
        <taxon>Pseudomonadota</taxon>
        <taxon>Betaproteobacteria</taxon>
        <taxon>Rhodocyclales</taxon>
        <taxon>Zoogloeaceae</taxon>
        <taxon>Nitrogeniibacter</taxon>
    </lineage>
</organism>
<protein>
    <submittedName>
        <fullName evidence="3">Uncharacterized protein</fullName>
    </submittedName>
</protein>
<name>A0A6C1B1D4_9RHOO</name>
<evidence type="ECO:0000256" key="1">
    <source>
        <dbReference type="SAM" id="MobiDB-lite"/>
    </source>
</evidence>
<sequence length="96" mass="10286">MRTRVGGSPMARAVCVLALLCAPPVFGQGMGGGMGGSSSAQGYITAPPVPNPDMARLPRPPEAAEKQGKQPDKCKTCVNCLTETCRRMCWQRYCRK</sequence>
<dbReference type="KEGG" id="azq:G3580_07110"/>
<evidence type="ECO:0000313" key="3">
    <source>
        <dbReference type="EMBL" id="QID17436.1"/>
    </source>
</evidence>
<evidence type="ECO:0000256" key="2">
    <source>
        <dbReference type="SAM" id="SignalP"/>
    </source>
</evidence>
<proteinExistence type="predicted"/>
<accession>A0A6C1B1D4</accession>
<feature type="signal peptide" evidence="2">
    <location>
        <begin position="1"/>
        <end position="27"/>
    </location>
</feature>
<evidence type="ECO:0000313" key="4">
    <source>
        <dbReference type="Proteomes" id="UP000501991"/>
    </source>
</evidence>
<feature type="region of interest" description="Disordered" evidence="1">
    <location>
        <begin position="34"/>
        <end position="69"/>
    </location>
</feature>
<dbReference type="AlphaFoldDB" id="A0A6C1B1D4"/>
<keyword evidence="4" id="KW-1185">Reference proteome</keyword>
<reference evidence="3 4" key="1">
    <citation type="submission" date="2020-02" db="EMBL/GenBank/DDBJ databases">
        <title>Nitrogenibacter mangrovi gen. nov., sp. nov. isolated from mangrove sediment, a denitrifying betaproteobacterium.</title>
        <authorList>
            <person name="Liao H."/>
            <person name="Tian Y."/>
        </authorList>
    </citation>
    <scope>NUCLEOTIDE SEQUENCE [LARGE SCALE GENOMIC DNA]</scope>
    <source>
        <strain evidence="3 4">M9-3-2</strain>
    </source>
</reference>
<dbReference type="EMBL" id="CP048836">
    <property type="protein sequence ID" value="QID17436.1"/>
    <property type="molecule type" value="Genomic_DNA"/>
</dbReference>
<keyword evidence="2" id="KW-0732">Signal</keyword>
<dbReference type="Proteomes" id="UP000501991">
    <property type="component" value="Chromosome"/>
</dbReference>
<dbReference type="RefSeq" id="WP_173764600.1">
    <property type="nucleotide sequence ID" value="NZ_CP048836.1"/>
</dbReference>
<feature type="chain" id="PRO_5025495555" evidence="2">
    <location>
        <begin position="28"/>
        <end position="96"/>
    </location>
</feature>